<keyword evidence="3" id="KW-0808">Transferase</keyword>
<dbReference type="InterPro" id="IPR004839">
    <property type="entry name" value="Aminotransferase_I/II_large"/>
</dbReference>
<dbReference type="Pfam" id="PF00155">
    <property type="entry name" value="Aminotran_1_2"/>
    <property type="match status" value="1"/>
</dbReference>
<dbReference type="GO" id="GO:0047536">
    <property type="term" value="F:2-aminoadipate transaminase activity"/>
    <property type="evidence" value="ECO:0007669"/>
    <property type="project" value="TreeGrafter"/>
</dbReference>
<dbReference type="InterPro" id="IPR015424">
    <property type="entry name" value="PyrdxlP-dep_Trfase"/>
</dbReference>
<evidence type="ECO:0000313" key="3">
    <source>
        <dbReference type="EMBL" id="KAH7128440.1"/>
    </source>
</evidence>
<evidence type="ECO:0000256" key="1">
    <source>
        <dbReference type="SAM" id="MobiDB-lite"/>
    </source>
</evidence>
<protein>
    <submittedName>
        <fullName evidence="3">Pyridoxal phosphate-dependent transferase</fullName>
    </submittedName>
</protein>
<organism evidence="3 4">
    <name type="scientific">Dendryphion nanum</name>
    <dbReference type="NCBI Taxonomy" id="256645"/>
    <lineage>
        <taxon>Eukaryota</taxon>
        <taxon>Fungi</taxon>
        <taxon>Dikarya</taxon>
        <taxon>Ascomycota</taxon>
        <taxon>Pezizomycotina</taxon>
        <taxon>Dothideomycetes</taxon>
        <taxon>Pleosporomycetidae</taxon>
        <taxon>Pleosporales</taxon>
        <taxon>Torulaceae</taxon>
        <taxon>Dendryphion</taxon>
    </lineage>
</organism>
<dbReference type="AlphaFoldDB" id="A0A9P9DZ57"/>
<dbReference type="PANTHER" id="PTHR42858:SF1">
    <property type="entry name" value="LD15494P"/>
    <property type="match status" value="1"/>
</dbReference>
<feature type="region of interest" description="Disordered" evidence="1">
    <location>
        <begin position="442"/>
        <end position="473"/>
    </location>
</feature>
<evidence type="ECO:0000313" key="4">
    <source>
        <dbReference type="Proteomes" id="UP000700596"/>
    </source>
</evidence>
<dbReference type="InterPro" id="IPR015422">
    <property type="entry name" value="PyrdxlP-dep_Trfase_small"/>
</dbReference>
<proteinExistence type="predicted"/>
<comment type="caution">
    <text evidence="3">The sequence shown here is derived from an EMBL/GenBank/DDBJ whole genome shotgun (WGS) entry which is preliminary data.</text>
</comment>
<dbReference type="EMBL" id="JAGMWT010000005">
    <property type="protein sequence ID" value="KAH7128440.1"/>
    <property type="molecule type" value="Genomic_DNA"/>
</dbReference>
<sequence>MPAFSEVMGSTTSKKPLINLLRGWPNFSLLPTHILQKATHNVLTNNAVAFPALEYGPDPGAPQLLTGVATWLTSFYKPSLPVTDKRLCITGGASQNLACLLQVFTDPGYTRNIWIVSPSYMLAFRVFDDSGFSKKLRAVPEDDEGIDIEFLKREIRKSEGKAASEGNHEPQFKPQRPWGKVYKHIIYAVPTFSNPSFKTMTLGRREELVRVAREYDALVITDDVYDFLQWPNNLEAHKQSLNQAILPRIVDIDRFLDGGSERDGADGFGNAASNGSFSKICGPGLRTGWVEGTEKLAYGVSQTGSQRSGGAPSQLTATFVADTLQSGELQRHVLEVLQPAYGNRYRVMMAAINKWLVPLGVELPQMDREVVGGYFVWLTLPRPLKGALVAERAKEDENLIVPGDTEHAHFERDLRICFAWEDEAMLAEGIERLGSVIRAMQNEGEGDGDKTANGGKQGDQTTTGESAKVKDFW</sequence>
<gene>
    <name evidence="3" type="ORF">B0J11DRAFT_549260</name>
</gene>
<feature type="domain" description="Aminotransferase class I/classII large" evidence="2">
    <location>
        <begin position="52"/>
        <end position="433"/>
    </location>
</feature>
<dbReference type="Gene3D" id="3.90.1150.10">
    <property type="entry name" value="Aspartate Aminotransferase, domain 1"/>
    <property type="match status" value="1"/>
</dbReference>
<dbReference type="FunFam" id="3.40.640.10:FF:000080">
    <property type="entry name" value="Aminotransferase, putative"/>
    <property type="match status" value="1"/>
</dbReference>
<dbReference type="CDD" id="cd00609">
    <property type="entry name" value="AAT_like"/>
    <property type="match status" value="1"/>
</dbReference>
<dbReference type="Proteomes" id="UP000700596">
    <property type="component" value="Unassembled WGS sequence"/>
</dbReference>
<dbReference type="OrthoDB" id="7042322at2759"/>
<dbReference type="GO" id="GO:0030170">
    <property type="term" value="F:pyridoxal phosphate binding"/>
    <property type="evidence" value="ECO:0007669"/>
    <property type="project" value="InterPro"/>
</dbReference>
<accession>A0A9P9DZ57</accession>
<name>A0A9P9DZ57_9PLEO</name>
<dbReference type="InterPro" id="IPR015421">
    <property type="entry name" value="PyrdxlP-dep_Trfase_major"/>
</dbReference>
<reference evidence="3" key="1">
    <citation type="journal article" date="2021" name="Nat. Commun.">
        <title>Genetic determinants of endophytism in the Arabidopsis root mycobiome.</title>
        <authorList>
            <person name="Mesny F."/>
            <person name="Miyauchi S."/>
            <person name="Thiergart T."/>
            <person name="Pickel B."/>
            <person name="Atanasova L."/>
            <person name="Karlsson M."/>
            <person name="Huettel B."/>
            <person name="Barry K.W."/>
            <person name="Haridas S."/>
            <person name="Chen C."/>
            <person name="Bauer D."/>
            <person name="Andreopoulos W."/>
            <person name="Pangilinan J."/>
            <person name="LaButti K."/>
            <person name="Riley R."/>
            <person name="Lipzen A."/>
            <person name="Clum A."/>
            <person name="Drula E."/>
            <person name="Henrissat B."/>
            <person name="Kohler A."/>
            <person name="Grigoriev I.V."/>
            <person name="Martin F.M."/>
            <person name="Hacquard S."/>
        </authorList>
    </citation>
    <scope>NUCLEOTIDE SEQUENCE</scope>
    <source>
        <strain evidence="3">MPI-CAGE-CH-0243</strain>
    </source>
</reference>
<dbReference type="SUPFAM" id="SSF53383">
    <property type="entry name" value="PLP-dependent transferases"/>
    <property type="match status" value="1"/>
</dbReference>
<keyword evidence="4" id="KW-1185">Reference proteome</keyword>
<dbReference type="PANTHER" id="PTHR42858">
    <property type="entry name" value="AMINOTRANSFERASE"/>
    <property type="match status" value="1"/>
</dbReference>
<dbReference type="Gene3D" id="3.40.640.10">
    <property type="entry name" value="Type I PLP-dependent aspartate aminotransferase-like (Major domain)"/>
    <property type="match status" value="1"/>
</dbReference>
<evidence type="ECO:0000259" key="2">
    <source>
        <dbReference type="Pfam" id="PF00155"/>
    </source>
</evidence>